<dbReference type="eggNOG" id="COG1435">
    <property type="taxonomic scope" value="Bacteria"/>
</dbReference>
<protein>
    <recommendedName>
        <fullName evidence="2">thymidine kinase</fullName>
        <ecNumber evidence="2">2.7.1.21</ecNumber>
    </recommendedName>
</protein>
<dbReference type="HOGENOM" id="CLU_694245_0_0_11"/>
<accession>K0K220</accession>
<organism evidence="10 11">
    <name type="scientific">Saccharothrix espanaensis (strain ATCC 51144 / DSM 44229 / JCM 9112 / NBRC 15066 / NRRL 15764)</name>
    <dbReference type="NCBI Taxonomy" id="1179773"/>
    <lineage>
        <taxon>Bacteria</taxon>
        <taxon>Bacillati</taxon>
        <taxon>Actinomycetota</taxon>
        <taxon>Actinomycetes</taxon>
        <taxon>Pseudonocardiales</taxon>
        <taxon>Pseudonocardiaceae</taxon>
        <taxon>Saccharothrix</taxon>
    </lineage>
</organism>
<evidence type="ECO:0000256" key="7">
    <source>
        <dbReference type="ARBA" id="ARBA00022840"/>
    </source>
</evidence>
<evidence type="ECO:0000256" key="8">
    <source>
        <dbReference type="RuleBase" id="RU004165"/>
    </source>
</evidence>
<evidence type="ECO:0000256" key="6">
    <source>
        <dbReference type="ARBA" id="ARBA00022777"/>
    </source>
</evidence>
<dbReference type="STRING" id="1179773.BN6_43040"/>
<dbReference type="GO" id="GO:0005829">
    <property type="term" value="C:cytosol"/>
    <property type="evidence" value="ECO:0007669"/>
    <property type="project" value="TreeGrafter"/>
</dbReference>
<feature type="region of interest" description="Disordered" evidence="9">
    <location>
        <begin position="159"/>
        <end position="181"/>
    </location>
</feature>
<evidence type="ECO:0000313" key="11">
    <source>
        <dbReference type="Proteomes" id="UP000006281"/>
    </source>
</evidence>
<evidence type="ECO:0000256" key="5">
    <source>
        <dbReference type="ARBA" id="ARBA00022741"/>
    </source>
</evidence>
<dbReference type="InterPro" id="IPR001267">
    <property type="entry name" value="Thymidine_kinase"/>
</dbReference>
<evidence type="ECO:0000313" key="10">
    <source>
        <dbReference type="EMBL" id="CCH31587.1"/>
    </source>
</evidence>
<dbReference type="Gene3D" id="3.40.50.300">
    <property type="entry name" value="P-loop containing nucleotide triphosphate hydrolases"/>
    <property type="match status" value="1"/>
</dbReference>
<dbReference type="AlphaFoldDB" id="K0K220"/>
<keyword evidence="3" id="KW-0237">DNA synthesis</keyword>
<dbReference type="KEGG" id="sesp:BN6_43040"/>
<gene>
    <name evidence="10" type="primary">tdk</name>
    <name evidence="10" type="ordered locus">BN6_43040</name>
</gene>
<evidence type="ECO:0000256" key="4">
    <source>
        <dbReference type="ARBA" id="ARBA00022679"/>
    </source>
</evidence>
<dbReference type="Proteomes" id="UP000006281">
    <property type="component" value="Chromosome"/>
</dbReference>
<evidence type="ECO:0000256" key="3">
    <source>
        <dbReference type="ARBA" id="ARBA00022634"/>
    </source>
</evidence>
<keyword evidence="7" id="KW-0067">ATP-binding</keyword>
<dbReference type="Pfam" id="PF00265">
    <property type="entry name" value="TK"/>
    <property type="match status" value="1"/>
</dbReference>
<feature type="compositionally biased region" description="Low complexity" evidence="9">
    <location>
        <begin position="34"/>
        <end position="43"/>
    </location>
</feature>
<dbReference type="EMBL" id="HE804045">
    <property type="protein sequence ID" value="CCH31587.1"/>
    <property type="molecule type" value="Genomic_DNA"/>
</dbReference>
<keyword evidence="4 10" id="KW-0808">Transferase</keyword>
<proteinExistence type="inferred from homology"/>
<evidence type="ECO:0000256" key="9">
    <source>
        <dbReference type="SAM" id="MobiDB-lite"/>
    </source>
</evidence>
<keyword evidence="5" id="KW-0547">Nucleotide-binding</keyword>
<keyword evidence="6 10" id="KW-0418">Kinase</keyword>
<reference evidence="10 11" key="1">
    <citation type="journal article" date="2012" name="BMC Genomics">
        <title>Complete genome sequence of Saccharothrix espanaensis DSM 44229T and comparison to the other completely sequenced Pseudonocardiaceae.</title>
        <authorList>
            <person name="Strobel T."/>
            <person name="Al-Dilaimi A."/>
            <person name="Blom J."/>
            <person name="Gessner A."/>
            <person name="Kalinowski J."/>
            <person name="Luzhetska M."/>
            <person name="Puhler A."/>
            <person name="Szczepanowski R."/>
            <person name="Bechthold A."/>
            <person name="Ruckert C."/>
        </authorList>
    </citation>
    <scope>NUCLEOTIDE SEQUENCE [LARGE SCALE GENOMIC DNA]</scope>
    <source>
        <strain evidence="11">ATCC 51144 / DSM 44229 / JCM 9112 / NBRC 15066 / NRRL 15764</strain>
    </source>
</reference>
<evidence type="ECO:0000256" key="1">
    <source>
        <dbReference type="ARBA" id="ARBA00007587"/>
    </source>
</evidence>
<dbReference type="GO" id="GO:0046104">
    <property type="term" value="P:thymidine metabolic process"/>
    <property type="evidence" value="ECO:0007669"/>
    <property type="project" value="TreeGrafter"/>
</dbReference>
<dbReference type="PANTHER" id="PTHR11441:SF0">
    <property type="entry name" value="THYMIDINE KINASE, CYTOSOLIC"/>
    <property type="match status" value="1"/>
</dbReference>
<dbReference type="PANTHER" id="PTHR11441">
    <property type="entry name" value="THYMIDINE KINASE"/>
    <property type="match status" value="1"/>
</dbReference>
<dbReference type="GO" id="GO:0071897">
    <property type="term" value="P:DNA biosynthetic process"/>
    <property type="evidence" value="ECO:0007669"/>
    <property type="project" value="UniProtKB-KW"/>
</dbReference>
<dbReference type="SUPFAM" id="SSF52540">
    <property type="entry name" value="P-loop containing nucleoside triphosphate hydrolases"/>
    <property type="match status" value="1"/>
</dbReference>
<feature type="region of interest" description="Disordered" evidence="9">
    <location>
        <begin position="1"/>
        <end position="79"/>
    </location>
</feature>
<comment type="similarity">
    <text evidence="1 8">Belongs to the thymidine kinase family.</text>
</comment>
<dbReference type="GO" id="GO:0004797">
    <property type="term" value="F:thymidine kinase activity"/>
    <property type="evidence" value="ECO:0007669"/>
    <property type="project" value="UniProtKB-EC"/>
</dbReference>
<sequence length="397" mass="43056">MPLPTSSDGLARRGGSGGGPERAGGRGRLPRPGPLRAIPGAAPADRHVRGRRGGGLVVDRPGRPGRRAAVPRRPGGDAALPTSAARLDRVDTAREHCQALDHYRSLPPALRQDQHFHGSGVGTVLRLGLRVVPLELDHPFDRLASLRHLATPRRLRWPAVEPTNPRTDPTDALSSVPAAGARRGVAPTGRLRFFFGPMDCGKSTLALQIDHNQARQGRSGLLLVRHDRSGTPTISSRMGLARNAVEVHEDMDLCALVREHWAAGTRVDYVIVDEAQFLSPGQVDQLAELADDAQLDVYCFGLATDFRSAMFPGSRRLFELADELSAIQVEVLCWCGHPGRFNARVHDGDLVRAGDTVLVADTAQTAAEVRYQVLCRRHYRTGELGPSPVDNRQLSLT</sequence>
<dbReference type="GO" id="GO:0005524">
    <property type="term" value="F:ATP binding"/>
    <property type="evidence" value="ECO:0007669"/>
    <property type="project" value="UniProtKB-KW"/>
</dbReference>
<dbReference type="NCBIfam" id="NF003297">
    <property type="entry name" value="PRK04296.1-2"/>
    <property type="match status" value="1"/>
</dbReference>
<keyword evidence="11" id="KW-1185">Reference proteome</keyword>
<dbReference type="PATRIC" id="fig|1179773.3.peg.4309"/>
<name>K0K220_SACES</name>
<feature type="compositionally biased region" description="Gly residues" evidence="9">
    <location>
        <begin position="12"/>
        <end position="22"/>
    </location>
</feature>
<dbReference type="EC" id="2.7.1.21" evidence="2"/>
<dbReference type="InterPro" id="IPR027417">
    <property type="entry name" value="P-loop_NTPase"/>
</dbReference>
<evidence type="ECO:0000256" key="2">
    <source>
        <dbReference type="ARBA" id="ARBA00012118"/>
    </source>
</evidence>